<evidence type="ECO:0000256" key="5">
    <source>
        <dbReference type="ARBA" id="ARBA00023136"/>
    </source>
</evidence>
<reference evidence="7" key="1">
    <citation type="journal article" date="2014" name="Int. J. Syst. Evol. Microbiol.">
        <title>Complete genome of a new Firmicutes species belonging to the dominant human colonic microbiota ('Ruminococcus bicirculans') reveals two chromosomes and a selective capacity to utilize plant glucans.</title>
        <authorList>
            <consortium name="NISC Comparative Sequencing Program"/>
            <person name="Wegmann U."/>
            <person name="Louis P."/>
            <person name="Goesmann A."/>
            <person name="Henrissat B."/>
            <person name="Duncan S.H."/>
            <person name="Flint H.J."/>
        </authorList>
    </citation>
    <scope>NUCLEOTIDE SEQUENCE</scope>
    <source>
        <strain evidence="7">CECT 8869</strain>
    </source>
</reference>
<feature type="transmembrane region" description="Helical" evidence="6">
    <location>
        <begin position="253"/>
        <end position="279"/>
    </location>
</feature>
<keyword evidence="8" id="KW-1185">Reference proteome</keyword>
<keyword evidence="7" id="KW-0413">Isomerase</keyword>
<dbReference type="RefSeq" id="WP_304436888.1">
    <property type="nucleotide sequence ID" value="NZ_JAUKUC010000001.1"/>
</dbReference>
<proteinExistence type="predicted"/>
<dbReference type="PANTHER" id="PTHR30250">
    <property type="entry name" value="PST FAMILY PREDICTED COLANIC ACID TRANSPORTER"/>
    <property type="match status" value="1"/>
</dbReference>
<protein>
    <submittedName>
        <fullName evidence="7">Sugar isomerase</fullName>
    </submittedName>
</protein>
<evidence type="ECO:0000256" key="3">
    <source>
        <dbReference type="ARBA" id="ARBA00022692"/>
    </source>
</evidence>
<comment type="caution">
    <text evidence="7">The sequence shown here is derived from an EMBL/GenBank/DDBJ whole genome shotgun (WGS) entry which is preliminary data.</text>
</comment>
<sequence length="426" mass="47960">MTTVKVALNKVSSKHLFMGSAILVNGGNYLYNLLLGRILGPEAFADAALLVTLLLVLSFVGMTFQLTTTKFAVLFSGNTWTVFKSTMYRYALMFGVCTGVVVFFISEQLQVLFQTENHGMFKIFALSVPLYFFMSVNRGRFQGKHHFGKLAATYQTEMWSRLILTFLLLVLLPLESSLLIAMGIALSFIFGLFPSDIKNIQVFAKERLSSAHLREVWIFIGLTAGYELTQIIINNSDILLVKHYFNDTDAGLYSSLALIGRVVYFVAWMFVMLLMPTVIQKQKYGEPTAPILFKYVFFISALSSTIVLACYWFPELIISLMFGDAYISIAHLLWQYALATSLFAISNIFAYYFLSLNQYAPVILSGILGLSQVVLVTLYHDSLETVVQVQIIAMVILLIAQVIFFLIKNSSSSNKNDLRDVRPRTL</sequence>
<name>A0ABT8RT99_9FLAO</name>
<reference evidence="7" key="2">
    <citation type="submission" date="2023-06" db="EMBL/GenBank/DDBJ databases">
        <authorList>
            <person name="Lucena T."/>
            <person name="Sun Q."/>
        </authorList>
    </citation>
    <scope>NUCLEOTIDE SEQUENCE</scope>
    <source>
        <strain evidence="7">CECT 8869</strain>
    </source>
</reference>
<comment type="subcellular location">
    <subcellularLocation>
        <location evidence="1">Cell membrane</location>
        <topology evidence="1">Multi-pass membrane protein</topology>
    </subcellularLocation>
</comment>
<keyword evidence="4 6" id="KW-1133">Transmembrane helix</keyword>
<feature type="transmembrane region" description="Helical" evidence="6">
    <location>
        <begin position="16"/>
        <end position="35"/>
    </location>
</feature>
<feature type="transmembrane region" description="Helical" evidence="6">
    <location>
        <begin position="119"/>
        <end position="136"/>
    </location>
</feature>
<gene>
    <name evidence="7" type="ORF">Q2T41_15910</name>
</gene>
<accession>A0ABT8RT99</accession>
<evidence type="ECO:0000313" key="7">
    <source>
        <dbReference type="EMBL" id="MDO1514146.1"/>
    </source>
</evidence>
<dbReference type="Proteomes" id="UP001168579">
    <property type="component" value="Unassembled WGS sequence"/>
</dbReference>
<feature type="transmembrane region" description="Helical" evidence="6">
    <location>
        <begin position="87"/>
        <end position="107"/>
    </location>
</feature>
<organism evidence="7 8">
    <name type="scientific">Maribacter confluentis</name>
    <dbReference type="NCBI Taxonomy" id="1656093"/>
    <lineage>
        <taxon>Bacteria</taxon>
        <taxon>Pseudomonadati</taxon>
        <taxon>Bacteroidota</taxon>
        <taxon>Flavobacteriia</taxon>
        <taxon>Flavobacteriales</taxon>
        <taxon>Flavobacteriaceae</taxon>
        <taxon>Maribacter</taxon>
    </lineage>
</organism>
<dbReference type="InterPro" id="IPR050833">
    <property type="entry name" value="Poly_Biosynth_Transport"/>
</dbReference>
<keyword evidence="5 6" id="KW-0472">Membrane</keyword>
<dbReference type="PANTHER" id="PTHR30250:SF28">
    <property type="entry name" value="POLYSACCHARIDE BIOSYNTHESIS PROTEIN"/>
    <property type="match status" value="1"/>
</dbReference>
<feature type="transmembrane region" description="Helical" evidence="6">
    <location>
        <begin position="47"/>
        <end position="67"/>
    </location>
</feature>
<feature type="transmembrane region" description="Helical" evidence="6">
    <location>
        <begin position="386"/>
        <end position="407"/>
    </location>
</feature>
<feature type="transmembrane region" description="Helical" evidence="6">
    <location>
        <begin position="291"/>
        <end position="314"/>
    </location>
</feature>
<feature type="transmembrane region" description="Helical" evidence="6">
    <location>
        <begin position="162"/>
        <end position="195"/>
    </location>
</feature>
<evidence type="ECO:0000256" key="4">
    <source>
        <dbReference type="ARBA" id="ARBA00022989"/>
    </source>
</evidence>
<feature type="transmembrane region" description="Helical" evidence="6">
    <location>
        <begin position="334"/>
        <end position="354"/>
    </location>
</feature>
<keyword evidence="2" id="KW-1003">Cell membrane</keyword>
<dbReference type="GO" id="GO:0016853">
    <property type="term" value="F:isomerase activity"/>
    <property type="evidence" value="ECO:0007669"/>
    <property type="project" value="UniProtKB-KW"/>
</dbReference>
<evidence type="ECO:0000256" key="6">
    <source>
        <dbReference type="SAM" id="Phobius"/>
    </source>
</evidence>
<evidence type="ECO:0000313" key="8">
    <source>
        <dbReference type="Proteomes" id="UP001168579"/>
    </source>
</evidence>
<evidence type="ECO:0000256" key="2">
    <source>
        <dbReference type="ARBA" id="ARBA00022475"/>
    </source>
</evidence>
<feature type="transmembrane region" description="Helical" evidence="6">
    <location>
        <begin position="361"/>
        <end position="380"/>
    </location>
</feature>
<dbReference type="EMBL" id="JAUKUC010000001">
    <property type="protein sequence ID" value="MDO1514146.1"/>
    <property type="molecule type" value="Genomic_DNA"/>
</dbReference>
<keyword evidence="3 6" id="KW-0812">Transmembrane</keyword>
<evidence type="ECO:0000256" key="1">
    <source>
        <dbReference type="ARBA" id="ARBA00004651"/>
    </source>
</evidence>